<evidence type="ECO:0000256" key="1">
    <source>
        <dbReference type="ARBA" id="ARBA00004141"/>
    </source>
</evidence>
<dbReference type="STRING" id="46731.A0A3M6V1T0"/>
<dbReference type="OrthoDB" id="5975505at2759"/>
<feature type="transmembrane region" description="Helical" evidence="9">
    <location>
        <begin position="52"/>
        <end position="70"/>
    </location>
</feature>
<feature type="transmembrane region" description="Helical" evidence="9">
    <location>
        <begin position="171"/>
        <end position="194"/>
    </location>
</feature>
<sequence>MGNMTMSHKQNNMSFVNTNQTNDTFSDEDDYYIDDGCPPSKEATRPQYLTKVMMYALMIVVSLIGNVLIISVTRRTRSMQKVAFHFVVNMAIADLVTTLINMPEALTVEIRNSDDWLVTGDAGVILCKLLPLCQGVCAFCSILSLLAIALDRFLAICLPLKRIMTGRIAKVIIVSTWLIPCLSSAPMLVANIVVEDHGQFFCIEKWPVPFDDEKTARDYTIILFVLFYALPLIIISTLYSCVIYKIWRRRVPGHRLASTTRLYTRSRKKALKMFMAIVLCFALCWLPYHVLFFLVTFDTDFYKCGVPLTVAFVSFFLSHALSALNPCIYLIFNKDYRTGVKRLLGSCAKWSDTVHPEFNTGSDINTQTGVQEDREMTTFQAQSPQSGIRNSSLRTIKKK</sequence>
<keyword evidence="5 9" id="KW-0472">Membrane</keyword>
<keyword evidence="2 8" id="KW-0812">Transmembrane</keyword>
<feature type="transmembrane region" description="Helical" evidence="9">
    <location>
        <begin position="270"/>
        <end position="288"/>
    </location>
</feature>
<dbReference type="PANTHER" id="PTHR45695:SF9">
    <property type="entry name" value="LEUCOKININ RECEPTOR"/>
    <property type="match status" value="1"/>
</dbReference>
<keyword evidence="3 9" id="KW-1133">Transmembrane helix</keyword>
<feature type="transmembrane region" description="Helical" evidence="9">
    <location>
        <begin position="82"/>
        <end position="102"/>
    </location>
</feature>
<dbReference type="EMBL" id="RCHS01000253">
    <property type="protein sequence ID" value="RMX59903.1"/>
    <property type="molecule type" value="Genomic_DNA"/>
</dbReference>
<dbReference type="PRINTS" id="PR00237">
    <property type="entry name" value="GPCRRHODOPSN"/>
</dbReference>
<dbReference type="FunFam" id="1.20.1070.10:FF:000291">
    <property type="entry name" value="Predicted protein"/>
    <property type="match status" value="1"/>
</dbReference>
<evidence type="ECO:0000259" key="10">
    <source>
        <dbReference type="PROSITE" id="PS50262"/>
    </source>
</evidence>
<dbReference type="AlphaFoldDB" id="A0A3M6V1T0"/>
<evidence type="ECO:0000256" key="7">
    <source>
        <dbReference type="ARBA" id="ARBA00023224"/>
    </source>
</evidence>
<dbReference type="InterPro" id="IPR017452">
    <property type="entry name" value="GPCR_Rhodpsn_7TM"/>
</dbReference>
<gene>
    <name evidence="11" type="ORF">pdam_00001067</name>
</gene>
<dbReference type="GO" id="GO:0005886">
    <property type="term" value="C:plasma membrane"/>
    <property type="evidence" value="ECO:0007669"/>
    <property type="project" value="TreeGrafter"/>
</dbReference>
<dbReference type="Gene3D" id="1.20.1070.10">
    <property type="entry name" value="Rhodopsin 7-helix transmembrane proteins"/>
    <property type="match status" value="1"/>
</dbReference>
<evidence type="ECO:0000256" key="2">
    <source>
        <dbReference type="ARBA" id="ARBA00022692"/>
    </source>
</evidence>
<feature type="transmembrane region" description="Helical" evidence="9">
    <location>
        <begin position="219"/>
        <end position="247"/>
    </location>
</feature>
<dbReference type="SMART" id="SM01381">
    <property type="entry name" value="7TM_GPCR_Srsx"/>
    <property type="match status" value="1"/>
</dbReference>
<proteinExistence type="inferred from homology"/>
<name>A0A3M6V1T0_POCDA</name>
<evidence type="ECO:0000256" key="3">
    <source>
        <dbReference type="ARBA" id="ARBA00022989"/>
    </source>
</evidence>
<feature type="transmembrane region" description="Helical" evidence="9">
    <location>
        <begin position="308"/>
        <end position="332"/>
    </location>
</feature>
<dbReference type="GO" id="GO:0004930">
    <property type="term" value="F:G protein-coupled receptor activity"/>
    <property type="evidence" value="ECO:0007669"/>
    <property type="project" value="UniProtKB-KW"/>
</dbReference>
<feature type="transmembrane region" description="Helical" evidence="9">
    <location>
        <begin position="122"/>
        <end position="150"/>
    </location>
</feature>
<reference evidence="11 12" key="1">
    <citation type="journal article" date="2018" name="Sci. Rep.">
        <title>Comparative analysis of the Pocillopora damicornis genome highlights role of immune system in coral evolution.</title>
        <authorList>
            <person name="Cunning R."/>
            <person name="Bay R.A."/>
            <person name="Gillette P."/>
            <person name="Baker A.C."/>
            <person name="Traylor-Knowles N."/>
        </authorList>
    </citation>
    <scope>NUCLEOTIDE SEQUENCE [LARGE SCALE GENOMIC DNA]</scope>
    <source>
        <strain evidence="11">RSMAS</strain>
        <tissue evidence="11">Whole animal</tissue>
    </source>
</reference>
<keyword evidence="7 8" id="KW-0807">Transducer</keyword>
<dbReference type="PROSITE" id="PS00237">
    <property type="entry name" value="G_PROTEIN_RECEP_F1_1"/>
    <property type="match status" value="1"/>
</dbReference>
<evidence type="ECO:0000256" key="9">
    <source>
        <dbReference type="SAM" id="Phobius"/>
    </source>
</evidence>
<dbReference type="SUPFAM" id="SSF81321">
    <property type="entry name" value="Family A G protein-coupled receptor-like"/>
    <property type="match status" value="1"/>
</dbReference>
<evidence type="ECO:0000313" key="12">
    <source>
        <dbReference type="Proteomes" id="UP000275408"/>
    </source>
</evidence>
<feature type="domain" description="G-protein coupled receptors family 1 profile" evidence="10">
    <location>
        <begin position="65"/>
        <end position="329"/>
    </location>
</feature>
<dbReference type="PROSITE" id="PS50262">
    <property type="entry name" value="G_PROTEIN_RECEP_F1_2"/>
    <property type="match status" value="1"/>
</dbReference>
<dbReference type="PANTHER" id="PTHR45695">
    <property type="entry name" value="LEUCOKININ RECEPTOR-RELATED"/>
    <property type="match status" value="1"/>
</dbReference>
<keyword evidence="12" id="KW-1185">Reference proteome</keyword>
<evidence type="ECO:0000256" key="5">
    <source>
        <dbReference type="ARBA" id="ARBA00023136"/>
    </source>
</evidence>
<accession>A0A3M6V1T0</accession>
<evidence type="ECO:0000256" key="6">
    <source>
        <dbReference type="ARBA" id="ARBA00023170"/>
    </source>
</evidence>
<dbReference type="InterPro" id="IPR000276">
    <property type="entry name" value="GPCR_Rhodpsn"/>
</dbReference>
<dbReference type="Proteomes" id="UP000275408">
    <property type="component" value="Unassembled WGS sequence"/>
</dbReference>
<dbReference type="Pfam" id="PF00001">
    <property type="entry name" value="7tm_1"/>
    <property type="match status" value="1"/>
</dbReference>
<comment type="subcellular location">
    <subcellularLocation>
        <location evidence="1">Membrane</location>
        <topology evidence="1">Multi-pass membrane protein</topology>
    </subcellularLocation>
</comment>
<keyword evidence="4 8" id="KW-0297">G-protein coupled receptor</keyword>
<comment type="caution">
    <text evidence="11">The sequence shown here is derived from an EMBL/GenBank/DDBJ whole genome shotgun (WGS) entry which is preliminary data.</text>
</comment>
<evidence type="ECO:0000256" key="8">
    <source>
        <dbReference type="RuleBase" id="RU000688"/>
    </source>
</evidence>
<evidence type="ECO:0000313" key="11">
    <source>
        <dbReference type="EMBL" id="RMX59903.1"/>
    </source>
</evidence>
<evidence type="ECO:0000256" key="4">
    <source>
        <dbReference type="ARBA" id="ARBA00023040"/>
    </source>
</evidence>
<organism evidence="11 12">
    <name type="scientific">Pocillopora damicornis</name>
    <name type="common">Cauliflower coral</name>
    <name type="synonym">Millepora damicornis</name>
    <dbReference type="NCBI Taxonomy" id="46731"/>
    <lineage>
        <taxon>Eukaryota</taxon>
        <taxon>Metazoa</taxon>
        <taxon>Cnidaria</taxon>
        <taxon>Anthozoa</taxon>
        <taxon>Hexacorallia</taxon>
        <taxon>Scleractinia</taxon>
        <taxon>Astrocoeniina</taxon>
        <taxon>Pocilloporidae</taxon>
        <taxon>Pocillopora</taxon>
    </lineage>
</organism>
<comment type="similarity">
    <text evidence="8">Belongs to the G-protein coupled receptor 1 family.</text>
</comment>
<keyword evidence="6 8" id="KW-0675">Receptor</keyword>
<protein>
    <recommendedName>
        <fullName evidence="10">G-protein coupled receptors family 1 profile domain-containing protein</fullName>
    </recommendedName>
</protein>